<reference evidence="2" key="2">
    <citation type="submission" date="2025-09" db="UniProtKB">
        <authorList>
            <consortium name="Ensembl"/>
        </authorList>
    </citation>
    <scope>IDENTIFICATION</scope>
</reference>
<keyword evidence="3" id="KW-1185">Reference proteome</keyword>
<organism evidence="2 3">
    <name type="scientific">Moschus moschiferus</name>
    <name type="common">Siberian musk deer</name>
    <name type="synonym">Moschus sibiricus</name>
    <dbReference type="NCBI Taxonomy" id="68415"/>
    <lineage>
        <taxon>Eukaryota</taxon>
        <taxon>Metazoa</taxon>
        <taxon>Chordata</taxon>
        <taxon>Craniata</taxon>
        <taxon>Vertebrata</taxon>
        <taxon>Euteleostomi</taxon>
        <taxon>Mammalia</taxon>
        <taxon>Eutheria</taxon>
        <taxon>Laurasiatheria</taxon>
        <taxon>Artiodactyla</taxon>
        <taxon>Ruminantia</taxon>
        <taxon>Pecora</taxon>
        <taxon>Moschidae</taxon>
        <taxon>Moschus</taxon>
    </lineage>
</organism>
<name>A0A8C6CMC3_MOSMO</name>
<feature type="compositionally biased region" description="Low complexity" evidence="1">
    <location>
        <begin position="20"/>
        <end position="48"/>
    </location>
</feature>
<dbReference type="GeneTree" id="ENSGT00960000187025"/>
<protein>
    <submittedName>
        <fullName evidence="2">Uncharacterized protein</fullName>
    </submittedName>
</protein>
<evidence type="ECO:0000313" key="3">
    <source>
        <dbReference type="Proteomes" id="UP000694544"/>
    </source>
</evidence>
<proteinExistence type="predicted"/>
<dbReference type="Proteomes" id="UP000694544">
    <property type="component" value="Unplaced"/>
</dbReference>
<dbReference type="AlphaFoldDB" id="A0A8C6CMC3"/>
<dbReference type="Ensembl" id="ENSMMST00000003836.1">
    <property type="protein sequence ID" value="ENSMMSP00000003526.1"/>
    <property type="gene ID" value="ENSMMSG00000002668.1"/>
</dbReference>
<evidence type="ECO:0000313" key="2">
    <source>
        <dbReference type="Ensembl" id="ENSMMSP00000003526.1"/>
    </source>
</evidence>
<feature type="region of interest" description="Disordered" evidence="1">
    <location>
        <begin position="20"/>
        <end position="69"/>
    </location>
</feature>
<reference evidence="2" key="1">
    <citation type="submission" date="2025-08" db="UniProtKB">
        <authorList>
            <consortium name="Ensembl"/>
        </authorList>
    </citation>
    <scope>IDENTIFICATION</scope>
</reference>
<accession>A0A8C6CMC3</accession>
<evidence type="ECO:0000256" key="1">
    <source>
        <dbReference type="SAM" id="MobiDB-lite"/>
    </source>
</evidence>
<sequence>MTEGVQAADEVRVPLGAPAAGPAVAAAAASPASPGAPGPEAERGSGPSASPPESPAAERGAELGADEEQPVPYPALAATVFFCLGQTTRPRSWCLRLVCNPYPSRASGGAGILGAGPLPSFLPVPCAWESLGDPGGREALRSRWAFSVGRGGDVGCELAFPR</sequence>